<name>D2A3A6_TRICA</name>
<dbReference type="PROSITE" id="PS51450">
    <property type="entry name" value="LRR"/>
    <property type="match status" value="1"/>
</dbReference>
<keyword evidence="5" id="KW-1185">Reference proteome</keyword>
<evidence type="ECO:0000256" key="2">
    <source>
        <dbReference type="ARBA" id="ARBA00022737"/>
    </source>
</evidence>
<dbReference type="SMART" id="SM00369">
    <property type="entry name" value="LRR_TYP"/>
    <property type="match status" value="4"/>
</dbReference>
<organism evidence="4 5">
    <name type="scientific">Tribolium castaneum</name>
    <name type="common">Red flour beetle</name>
    <dbReference type="NCBI Taxonomy" id="7070"/>
    <lineage>
        <taxon>Eukaryota</taxon>
        <taxon>Metazoa</taxon>
        <taxon>Ecdysozoa</taxon>
        <taxon>Arthropoda</taxon>
        <taxon>Hexapoda</taxon>
        <taxon>Insecta</taxon>
        <taxon>Pterygota</taxon>
        <taxon>Neoptera</taxon>
        <taxon>Endopterygota</taxon>
        <taxon>Coleoptera</taxon>
        <taxon>Polyphaga</taxon>
        <taxon>Cucujiformia</taxon>
        <taxon>Tenebrionidae</taxon>
        <taxon>Tenebrionidae incertae sedis</taxon>
        <taxon>Tribolium</taxon>
    </lineage>
</organism>
<evidence type="ECO:0000313" key="4">
    <source>
        <dbReference type="EMBL" id="EFA02288.1"/>
    </source>
</evidence>
<dbReference type="SMART" id="SM00365">
    <property type="entry name" value="LRR_SD22"/>
    <property type="match status" value="5"/>
</dbReference>
<evidence type="ECO:0000256" key="1">
    <source>
        <dbReference type="ARBA" id="ARBA00022614"/>
    </source>
</evidence>
<keyword evidence="3" id="KW-0732">Signal</keyword>
<dbReference type="Pfam" id="PF13855">
    <property type="entry name" value="LRR_8"/>
    <property type="match status" value="1"/>
</dbReference>
<feature type="signal peptide" evidence="3">
    <location>
        <begin position="1"/>
        <end position="22"/>
    </location>
</feature>
<sequence>MLSKNSVPVFFVLVAFPLVINAACRQSFMTICDTFDDFKNYKNTQNVKELIIGSETGSAKSSVNLMETLKLEKFQLSTLIIIGSINQLEMTYHYECLYASSPLKYLSLYGNELKRIERYHFPLIPLKTFSLVNNKIESIQAEALKHNDAETLDLSDNFLQTIEYSSLPLTRTTKVIAIRNNKLTHIEPNSFPSSLLSLHLDNNNLWHLQDGVLGDLDKLQELTLSHNKFKEIPDVRHLKQLVIFDMSHNEIKFVEKWAFKQMENLQLVDLSNNVIASHFILKWLDVPNKQPTLTISLAFNRLRDLDLANLPLQNKTFILYGNPWNCSKWNELKSALRGHETKCDMAFLANERYPYCINYTPGVYRFEGLWENDIDKFHEAVQKNDNLAECGLAVAKYQVLNPVHFFCTFIKDTS</sequence>
<dbReference type="InterPro" id="IPR001611">
    <property type="entry name" value="Leu-rich_rpt"/>
</dbReference>
<dbReference type="SUPFAM" id="SSF52058">
    <property type="entry name" value="L domain-like"/>
    <property type="match status" value="1"/>
</dbReference>
<gene>
    <name evidence="4" type="primary">AUGUSTUS-3.0.2_07952</name>
    <name evidence="4" type="ORF">TcasGA2_TC007952</name>
</gene>
<dbReference type="Gene3D" id="3.80.10.10">
    <property type="entry name" value="Ribonuclease Inhibitor"/>
    <property type="match status" value="2"/>
</dbReference>
<keyword evidence="1" id="KW-0433">Leucine-rich repeat</keyword>
<reference evidence="4 5" key="2">
    <citation type="journal article" date="2010" name="Nucleic Acids Res.">
        <title>BeetleBase in 2010: revisions to provide comprehensive genomic information for Tribolium castaneum.</title>
        <authorList>
            <person name="Kim H.S."/>
            <person name="Murphy T."/>
            <person name="Xia J."/>
            <person name="Caragea D."/>
            <person name="Park Y."/>
            <person name="Beeman R.W."/>
            <person name="Lorenzen M.D."/>
            <person name="Butcher S."/>
            <person name="Manak J.R."/>
            <person name="Brown S.J."/>
        </authorList>
    </citation>
    <scope>GENOME REANNOTATION</scope>
    <source>
        <strain evidence="4 5">Georgia GA2</strain>
    </source>
</reference>
<dbReference type="InParanoid" id="D2A3A6"/>
<dbReference type="PANTHER" id="PTHR24366">
    <property type="entry name" value="IG(IMMUNOGLOBULIN) AND LRR(LEUCINE RICH REPEAT) DOMAINS"/>
    <property type="match status" value="1"/>
</dbReference>
<proteinExistence type="predicted"/>
<accession>D2A3A6</accession>
<dbReference type="HOGENOM" id="CLU_678503_0_0_1"/>
<dbReference type="Proteomes" id="UP000007266">
    <property type="component" value="Linkage group 4"/>
</dbReference>
<reference evidence="4 5" key="1">
    <citation type="journal article" date="2008" name="Nature">
        <title>The genome of the model beetle and pest Tribolium castaneum.</title>
        <authorList>
            <consortium name="Tribolium Genome Sequencing Consortium"/>
            <person name="Richards S."/>
            <person name="Gibbs R.A."/>
            <person name="Weinstock G.M."/>
            <person name="Brown S.J."/>
            <person name="Denell R."/>
            <person name="Beeman R.W."/>
            <person name="Gibbs R."/>
            <person name="Beeman R.W."/>
            <person name="Brown S.J."/>
            <person name="Bucher G."/>
            <person name="Friedrich M."/>
            <person name="Grimmelikhuijzen C.J."/>
            <person name="Klingler M."/>
            <person name="Lorenzen M."/>
            <person name="Richards S."/>
            <person name="Roth S."/>
            <person name="Schroder R."/>
            <person name="Tautz D."/>
            <person name="Zdobnov E.M."/>
            <person name="Muzny D."/>
            <person name="Gibbs R.A."/>
            <person name="Weinstock G.M."/>
            <person name="Attaway T."/>
            <person name="Bell S."/>
            <person name="Buhay C.J."/>
            <person name="Chandrabose M.N."/>
            <person name="Chavez D."/>
            <person name="Clerk-Blankenburg K.P."/>
            <person name="Cree A."/>
            <person name="Dao M."/>
            <person name="Davis C."/>
            <person name="Chacko J."/>
            <person name="Dinh H."/>
            <person name="Dugan-Rocha S."/>
            <person name="Fowler G."/>
            <person name="Garner T.T."/>
            <person name="Garnes J."/>
            <person name="Gnirke A."/>
            <person name="Hawes A."/>
            <person name="Hernandez J."/>
            <person name="Hines S."/>
            <person name="Holder M."/>
            <person name="Hume J."/>
            <person name="Jhangiani S.N."/>
            <person name="Joshi V."/>
            <person name="Khan Z.M."/>
            <person name="Jackson L."/>
            <person name="Kovar C."/>
            <person name="Kowis A."/>
            <person name="Lee S."/>
            <person name="Lewis L.R."/>
            <person name="Margolis J."/>
            <person name="Morgan M."/>
            <person name="Nazareth L.V."/>
            <person name="Nguyen N."/>
            <person name="Okwuonu G."/>
            <person name="Parker D."/>
            <person name="Richards S."/>
            <person name="Ruiz S.J."/>
            <person name="Santibanez J."/>
            <person name="Savard J."/>
            <person name="Scherer S.E."/>
            <person name="Schneider B."/>
            <person name="Sodergren E."/>
            <person name="Tautz D."/>
            <person name="Vattahil S."/>
            <person name="Villasana D."/>
            <person name="White C.S."/>
            <person name="Wright R."/>
            <person name="Park Y."/>
            <person name="Beeman R.W."/>
            <person name="Lord J."/>
            <person name="Oppert B."/>
            <person name="Lorenzen M."/>
            <person name="Brown S."/>
            <person name="Wang L."/>
            <person name="Savard J."/>
            <person name="Tautz D."/>
            <person name="Richards S."/>
            <person name="Weinstock G."/>
            <person name="Gibbs R.A."/>
            <person name="Liu Y."/>
            <person name="Worley K."/>
            <person name="Weinstock G."/>
            <person name="Elsik C.G."/>
            <person name="Reese J.T."/>
            <person name="Elhaik E."/>
            <person name="Landan G."/>
            <person name="Graur D."/>
            <person name="Arensburger P."/>
            <person name="Atkinson P."/>
            <person name="Beeman R.W."/>
            <person name="Beidler J."/>
            <person name="Brown S.J."/>
            <person name="Demuth J.P."/>
            <person name="Drury D.W."/>
            <person name="Du Y.Z."/>
            <person name="Fujiwara H."/>
            <person name="Lorenzen M."/>
            <person name="Maselli V."/>
            <person name="Osanai M."/>
            <person name="Park Y."/>
            <person name="Robertson H.M."/>
            <person name="Tu Z."/>
            <person name="Wang J.J."/>
            <person name="Wang S."/>
            <person name="Richards S."/>
            <person name="Song H."/>
            <person name="Zhang L."/>
            <person name="Sodergren E."/>
            <person name="Werner D."/>
            <person name="Stanke M."/>
            <person name="Morgenstern B."/>
            <person name="Solovyev V."/>
            <person name="Kosarev P."/>
            <person name="Brown G."/>
            <person name="Chen H.C."/>
            <person name="Ermolaeva O."/>
            <person name="Hlavina W."/>
            <person name="Kapustin Y."/>
            <person name="Kiryutin B."/>
            <person name="Kitts P."/>
            <person name="Maglott D."/>
            <person name="Pruitt K."/>
            <person name="Sapojnikov V."/>
            <person name="Souvorov A."/>
            <person name="Mackey A.J."/>
            <person name="Waterhouse R.M."/>
            <person name="Wyder S."/>
            <person name="Zdobnov E.M."/>
            <person name="Zdobnov E.M."/>
            <person name="Wyder S."/>
            <person name="Kriventseva E.V."/>
            <person name="Kadowaki T."/>
            <person name="Bork P."/>
            <person name="Aranda M."/>
            <person name="Bao R."/>
            <person name="Beermann A."/>
            <person name="Berns N."/>
            <person name="Bolognesi R."/>
            <person name="Bonneton F."/>
            <person name="Bopp D."/>
            <person name="Brown S.J."/>
            <person name="Bucher G."/>
            <person name="Butts T."/>
            <person name="Chaumot A."/>
            <person name="Denell R.E."/>
            <person name="Ferrier D.E."/>
            <person name="Friedrich M."/>
            <person name="Gordon C.M."/>
            <person name="Jindra M."/>
            <person name="Klingler M."/>
            <person name="Lan Q."/>
            <person name="Lattorff H.M."/>
            <person name="Laudet V."/>
            <person name="von Levetsow C."/>
            <person name="Liu Z."/>
            <person name="Lutz R."/>
            <person name="Lynch J.A."/>
            <person name="da Fonseca R.N."/>
            <person name="Posnien N."/>
            <person name="Reuter R."/>
            <person name="Roth S."/>
            <person name="Savard J."/>
            <person name="Schinko J.B."/>
            <person name="Schmitt C."/>
            <person name="Schoppmeier M."/>
            <person name="Schroder R."/>
            <person name="Shippy T.D."/>
            <person name="Simonnet F."/>
            <person name="Marques-Souza H."/>
            <person name="Tautz D."/>
            <person name="Tomoyasu Y."/>
            <person name="Trauner J."/>
            <person name="Van der Zee M."/>
            <person name="Vervoort M."/>
            <person name="Wittkopp N."/>
            <person name="Wimmer E.A."/>
            <person name="Yang X."/>
            <person name="Jones A.K."/>
            <person name="Sattelle D.B."/>
            <person name="Ebert P.R."/>
            <person name="Nelson D."/>
            <person name="Scott J.G."/>
            <person name="Beeman R.W."/>
            <person name="Muthukrishnan S."/>
            <person name="Kramer K.J."/>
            <person name="Arakane Y."/>
            <person name="Beeman R.W."/>
            <person name="Zhu Q."/>
            <person name="Hogenkamp D."/>
            <person name="Dixit R."/>
            <person name="Oppert B."/>
            <person name="Jiang H."/>
            <person name="Zou Z."/>
            <person name="Marshall J."/>
            <person name="Elpidina E."/>
            <person name="Vinokurov K."/>
            <person name="Oppert C."/>
            <person name="Zou Z."/>
            <person name="Evans J."/>
            <person name="Lu Z."/>
            <person name="Zhao P."/>
            <person name="Sumathipala N."/>
            <person name="Altincicek B."/>
            <person name="Vilcinskas A."/>
            <person name="Williams M."/>
            <person name="Hultmark D."/>
            <person name="Hetru C."/>
            <person name="Jiang H."/>
            <person name="Grimmelikhuijzen C.J."/>
            <person name="Hauser F."/>
            <person name="Cazzamali G."/>
            <person name="Williamson M."/>
            <person name="Park Y."/>
            <person name="Li B."/>
            <person name="Tanaka Y."/>
            <person name="Predel R."/>
            <person name="Neupert S."/>
            <person name="Schachtner J."/>
            <person name="Verleyen P."/>
            <person name="Raible F."/>
            <person name="Bork P."/>
            <person name="Friedrich M."/>
            <person name="Walden K.K."/>
            <person name="Robertson H.M."/>
            <person name="Angeli S."/>
            <person name="Foret S."/>
            <person name="Bucher G."/>
            <person name="Schuetz S."/>
            <person name="Maleszka R."/>
            <person name="Wimmer E.A."/>
            <person name="Beeman R.W."/>
            <person name="Lorenzen M."/>
            <person name="Tomoyasu Y."/>
            <person name="Miller S.C."/>
            <person name="Grossmann D."/>
            <person name="Bucher G."/>
        </authorList>
    </citation>
    <scope>NUCLEOTIDE SEQUENCE [LARGE SCALE GENOMIC DNA]</scope>
    <source>
        <strain evidence="4 5">Georgia GA2</strain>
    </source>
</reference>
<dbReference type="PANTHER" id="PTHR24366:SF170">
    <property type="entry name" value="RE50361P"/>
    <property type="match status" value="1"/>
</dbReference>
<dbReference type="InterPro" id="IPR032675">
    <property type="entry name" value="LRR_dom_sf"/>
</dbReference>
<dbReference type="InterPro" id="IPR003591">
    <property type="entry name" value="Leu-rich_rpt_typical-subtyp"/>
</dbReference>
<dbReference type="eggNOG" id="KOG4641">
    <property type="taxonomic scope" value="Eukaryota"/>
</dbReference>
<dbReference type="EMBL" id="KQ971338">
    <property type="protein sequence ID" value="EFA02288.1"/>
    <property type="molecule type" value="Genomic_DNA"/>
</dbReference>
<dbReference type="AlphaFoldDB" id="D2A3A6"/>
<evidence type="ECO:0000313" key="5">
    <source>
        <dbReference type="Proteomes" id="UP000007266"/>
    </source>
</evidence>
<evidence type="ECO:0000256" key="3">
    <source>
        <dbReference type="SAM" id="SignalP"/>
    </source>
</evidence>
<protein>
    <submittedName>
        <fullName evidence="4">Leucine-rich repeat-containing protein 15-like Protein</fullName>
    </submittedName>
</protein>
<dbReference type="STRING" id="7070.D2A3A6"/>
<dbReference type="PhylomeDB" id="D2A3A6"/>
<keyword evidence="2" id="KW-0677">Repeat</keyword>
<feature type="chain" id="PRO_5003027083" evidence="3">
    <location>
        <begin position="23"/>
        <end position="414"/>
    </location>
</feature>